<dbReference type="Proteomes" id="UP001220395">
    <property type="component" value="Chromosome"/>
</dbReference>
<dbReference type="InterPro" id="IPR011042">
    <property type="entry name" value="6-blade_b-propeller_TolB-like"/>
</dbReference>
<evidence type="ECO:0000313" key="3">
    <source>
        <dbReference type="Proteomes" id="UP001220395"/>
    </source>
</evidence>
<evidence type="ECO:0008006" key="4">
    <source>
        <dbReference type="Google" id="ProtNLM"/>
    </source>
</evidence>
<dbReference type="RefSeq" id="WP_273688933.1">
    <property type="nucleotide sequence ID" value="NZ_CP117411.1"/>
</dbReference>
<sequence length="374" mass="41201">MARPRFLALLAVMAACSAVAQSPILTPPAGPSPGTAMAFDVGSKQGDAFANLPAGTIQISNYGERPVFSPDGKKIAFIGKSYGDAFEYDIASGETRNLTNGFAHSGFIRVHYLPDGNYLLLGPVTNTGDRLAMRRQGISLWFMDRSGKRAPVALGMKLMEGIAVSRRTNLIAWSDAAGGGIGETAPDTRPDETTAVFTGRVEVDAKGAPRLVEVKEAFRRRNIDCYPEPQDFRDKDRELIHACYSIHYVFQPGLYHLNTGVWAARLDRPELIRYRGERPDEYAEPEGISPSERWTLVECGQTNRSGLDICRLTLEPDSNDYRKLTHVMDYGRWKASNPVVSPDGKWISFQSGKAFEEAGIGHGIYLMPLPAELR</sequence>
<keyword evidence="3" id="KW-1185">Reference proteome</keyword>
<dbReference type="Pfam" id="PF07676">
    <property type="entry name" value="PD40"/>
    <property type="match status" value="2"/>
</dbReference>
<dbReference type="Gene3D" id="2.120.10.30">
    <property type="entry name" value="TolB, C-terminal domain"/>
    <property type="match status" value="1"/>
</dbReference>
<dbReference type="PROSITE" id="PS51257">
    <property type="entry name" value="PROKAR_LIPOPROTEIN"/>
    <property type="match status" value="1"/>
</dbReference>
<evidence type="ECO:0000313" key="2">
    <source>
        <dbReference type="EMBL" id="WCT74136.1"/>
    </source>
</evidence>
<keyword evidence="1" id="KW-0732">Signal</keyword>
<accession>A0ABY7TMC0</accession>
<dbReference type="EMBL" id="CP117411">
    <property type="protein sequence ID" value="WCT74136.1"/>
    <property type="molecule type" value="Genomic_DNA"/>
</dbReference>
<dbReference type="SUPFAM" id="SSF69304">
    <property type="entry name" value="Tricorn protease N-terminal domain"/>
    <property type="match status" value="1"/>
</dbReference>
<organism evidence="2 3">
    <name type="scientific">Sphingomonas naphthae</name>
    <dbReference type="NCBI Taxonomy" id="1813468"/>
    <lineage>
        <taxon>Bacteria</taxon>
        <taxon>Pseudomonadati</taxon>
        <taxon>Pseudomonadota</taxon>
        <taxon>Alphaproteobacteria</taxon>
        <taxon>Sphingomonadales</taxon>
        <taxon>Sphingomonadaceae</taxon>
        <taxon>Sphingomonas</taxon>
    </lineage>
</organism>
<protein>
    <recommendedName>
        <fullName evidence="4">Translocation protein TolB</fullName>
    </recommendedName>
</protein>
<feature type="signal peptide" evidence="1">
    <location>
        <begin position="1"/>
        <end position="20"/>
    </location>
</feature>
<reference evidence="2 3" key="1">
    <citation type="submission" date="2023-02" db="EMBL/GenBank/DDBJ databases">
        <title>Genome sequence of Sphingomonas naphthae.</title>
        <authorList>
            <person name="Kim S."/>
            <person name="Heo J."/>
            <person name="Kwon S.-W."/>
        </authorList>
    </citation>
    <scope>NUCLEOTIDE SEQUENCE [LARGE SCALE GENOMIC DNA]</scope>
    <source>
        <strain evidence="2 3">KACC 18716</strain>
    </source>
</reference>
<dbReference type="InterPro" id="IPR011659">
    <property type="entry name" value="WD40"/>
</dbReference>
<feature type="chain" id="PRO_5045190182" description="Translocation protein TolB" evidence="1">
    <location>
        <begin position="21"/>
        <end position="374"/>
    </location>
</feature>
<gene>
    <name evidence="2" type="ORF">PQ455_02570</name>
</gene>
<name>A0ABY7TMC0_9SPHN</name>
<proteinExistence type="predicted"/>
<evidence type="ECO:0000256" key="1">
    <source>
        <dbReference type="SAM" id="SignalP"/>
    </source>
</evidence>